<dbReference type="FunFam" id="3.40.30.10:FF:000106">
    <property type="entry name" value="DnaJ homolog subfamily C member 10"/>
    <property type="match status" value="1"/>
</dbReference>
<feature type="domain" description="Thioredoxin" evidence="11">
    <location>
        <begin position="530"/>
        <end position="662"/>
    </location>
</feature>
<dbReference type="PRINTS" id="PR00625">
    <property type="entry name" value="JDOMAIN"/>
</dbReference>
<dbReference type="GO" id="GO:0015035">
    <property type="term" value="F:protein-disulfide reductase activity"/>
    <property type="evidence" value="ECO:0007669"/>
    <property type="project" value="TreeGrafter"/>
</dbReference>
<evidence type="ECO:0000256" key="9">
    <source>
        <dbReference type="ARBA" id="ARBA00023284"/>
    </source>
</evidence>
<dbReference type="AlphaFoldDB" id="A0A9J8BS13"/>
<evidence type="ECO:0000259" key="10">
    <source>
        <dbReference type="PROSITE" id="PS50076"/>
    </source>
</evidence>
<dbReference type="FunFam" id="1.10.287.110:FF:000029">
    <property type="entry name" value="DnaJ homolog subfamily C member 10"/>
    <property type="match status" value="1"/>
</dbReference>
<dbReference type="InterPro" id="IPR036869">
    <property type="entry name" value="J_dom_sf"/>
</dbReference>
<dbReference type="InterPro" id="IPR052460">
    <property type="entry name" value="ER_disulfide_reductase"/>
</dbReference>
<dbReference type="CDD" id="cd03004">
    <property type="entry name" value="PDI_a_ERdj5_C"/>
    <property type="match status" value="3"/>
</dbReference>
<evidence type="ECO:0000256" key="8">
    <source>
        <dbReference type="ARBA" id="ARBA00023180"/>
    </source>
</evidence>
<evidence type="ECO:0000256" key="7">
    <source>
        <dbReference type="ARBA" id="ARBA00023157"/>
    </source>
</evidence>
<dbReference type="InterPro" id="IPR001623">
    <property type="entry name" value="DnaJ_domain"/>
</dbReference>
<dbReference type="GO" id="GO:0036498">
    <property type="term" value="P:IRE1-mediated unfolded protein response"/>
    <property type="evidence" value="ECO:0007669"/>
    <property type="project" value="TreeGrafter"/>
</dbReference>
<keyword evidence="8" id="KW-0325">Glycoprotein</keyword>
<dbReference type="PROSITE" id="PS51352">
    <property type="entry name" value="THIOREDOXIN_2"/>
    <property type="match status" value="3"/>
</dbReference>
<dbReference type="PROSITE" id="PS00194">
    <property type="entry name" value="THIOREDOXIN_1"/>
    <property type="match status" value="3"/>
</dbReference>
<keyword evidence="13" id="KW-1185">Reference proteome</keyword>
<keyword evidence="3" id="KW-0732">Signal</keyword>
<dbReference type="FunFam" id="3.40.30.10:FF:000087">
    <property type="entry name" value="DnaJ homolog subfamily C member 10"/>
    <property type="match status" value="1"/>
</dbReference>
<evidence type="ECO:0000256" key="3">
    <source>
        <dbReference type="ARBA" id="ARBA00022729"/>
    </source>
</evidence>
<dbReference type="PANTHER" id="PTHR44340:SF1">
    <property type="entry name" value="DNAJ HOMOLOG SUBFAMILY C MEMBER 10"/>
    <property type="match status" value="1"/>
</dbReference>
<name>A0A9J8BS13_CYPCA</name>
<dbReference type="Proteomes" id="UP001108240">
    <property type="component" value="Unplaced"/>
</dbReference>
<proteinExistence type="predicted"/>
<dbReference type="InterPro" id="IPR036249">
    <property type="entry name" value="Thioredoxin-like_sf"/>
</dbReference>
<dbReference type="Pfam" id="PF00226">
    <property type="entry name" value="DnaJ"/>
    <property type="match status" value="1"/>
</dbReference>
<dbReference type="GO" id="GO:0051117">
    <property type="term" value="F:ATPase binding"/>
    <property type="evidence" value="ECO:0007669"/>
    <property type="project" value="UniProtKB-ARBA"/>
</dbReference>
<evidence type="ECO:0000256" key="1">
    <source>
        <dbReference type="ARBA" id="ARBA00004319"/>
    </source>
</evidence>
<dbReference type="GO" id="GO:0005788">
    <property type="term" value="C:endoplasmic reticulum lumen"/>
    <property type="evidence" value="ECO:0007669"/>
    <property type="project" value="UniProtKB-SubCell"/>
</dbReference>
<dbReference type="Gene3D" id="1.10.287.110">
    <property type="entry name" value="DnaJ domain"/>
    <property type="match status" value="1"/>
</dbReference>
<dbReference type="SUPFAM" id="SSF52833">
    <property type="entry name" value="Thioredoxin-like"/>
    <property type="match status" value="4"/>
</dbReference>
<dbReference type="InterPro" id="IPR017937">
    <property type="entry name" value="Thioredoxin_CS"/>
</dbReference>
<dbReference type="InterPro" id="IPR013766">
    <property type="entry name" value="Thioredoxin_domain"/>
</dbReference>
<comment type="subcellular location">
    <subcellularLocation>
        <location evidence="1">Endoplasmic reticulum lumen</location>
    </subcellularLocation>
</comment>
<organism evidence="12 13">
    <name type="scientific">Cyprinus carpio carpio</name>
    <dbReference type="NCBI Taxonomy" id="630221"/>
    <lineage>
        <taxon>Eukaryota</taxon>
        <taxon>Metazoa</taxon>
        <taxon>Chordata</taxon>
        <taxon>Craniata</taxon>
        <taxon>Vertebrata</taxon>
        <taxon>Euteleostomi</taxon>
        <taxon>Actinopterygii</taxon>
        <taxon>Neopterygii</taxon>
        <taxon>Teleostei</taxon>
        <taxon>Ostariophysi</taxon>
        <taxon>Cypriniformes</taxon>
        <taxon>Cyprinidae</taxon>
        <taxon>Cyprininae</taxon>
        <taxon>Cyprinus</taxon>
    </lineage>
</organism>
<feature type="domain" description="Thioredoxin" evidence="11">
    <location>
        <begin position="119"/>
        <end position="232"/>
    </location>
</feature>
<evidence type="ECO:0000313" key="12">
    <source>
        <dbReference type="Ensembl" id="ENSCCRP00000159303.1"/>
    </source>
</evidence>
<dbReference type="GeneTree" id="ENSGT00940000155558"/>
<dbReference type="GO" id="GO:0051787">
    <property type="term" value="F:misfolded protein binding"/>
    <property type="evidence" value="ECO:0007669"/>
    <property type="project" value="TreeGrafter"/>
</dbReference>
<dbReference type="Gene3D" id="3.40.30.10">
    <property type="entry name" value="Glutaredoxin"/>
    <property type="match status" value="5"/>
</dbReference>
<reference evidence="12" key="2">
    <citation type="submission" date="2025-09" db="UniProtKB">
        <authorList>
            <consortium name="Ensembl"/>
        </authorList>
    </citation>
    <scope>IDENTIFICATION</scope>
</reference>
<dbReference type="InterPro" id="IPR035674">
    <property type="entry name" value="ERdj5_TRX_C"/>
</dbReference>
<evidence type="ECO:0000259" key="11">
    <source>
        <dbReference type="PROSITE" id="PS51352"/>
    </source>
</evidence>
<keyword evidence="9" id="KW-0676">Redox-active center</keyword>
<dbReference type="PROSITE" id="PS50076">
    <property type="entry name" value="DNAJ_2"/>
    <property type="match status" value="1"/>
</dbReference>
<dbReference type="FunFam" id="3.40.30.10:FF:000125">
    <property type="entry name" value="DnaJ homolog subfamily C member 10"/>
    <property type="match status" value="1"/>
</dbReference>
<keyword evidence="7" id="KW-1015">Disulfide bond</keyword>
<dbReference type="GO" id="GO:0036503">
    <property type="term" value="P:ERAD pathway"/>
    <property type="evidence" value="ECO:0007669"/>
    <property type="project" value="UniProtKB-ARBA"/>
</dbReference>
<dbReference type="GO" id="GO:0051087">
    <property type="term" value="F:protein-folding chaperone binding"/>
    <property type="evidence" value="ECO:0007669"/>
    <property type="project" value="UniProtKB-ARBA"/>
</dbReference>
<dbReference type="InterPro" id="IPR035673">
    <property type="entry name" value="ERdj5_TRX_N"/>
</dbReference>
<reference evidence="12" key="1">
    <citation type="submission" date="2025-08" db="UniProtKB">
        <authorList>
            <consortium name="Ensembl"/>
        </authorList>
    </citation>
    <scope>IDENTIFICATION</scope>
</reference>
<sequence length="698" mass="80068">MEMSQNHRRTSRTSFLFAFIAAWLFLTISSDEDYYKLLGISKEAGTREIRQAFKKLALTMHPDKNPNDATAHEKFLKINRAYEVLKDEDLRKKYDKYGEKGLQDEQQGGRYESWNYYRYDFGIYDEDAEITTLDRGDFDAAVNSGEVWFVNFYFPRCSHCHDLAPTWREFAKEMDGVIRIGAVNCGDNGMLCRSKGINSYPSLYVFRAGMVRKYYGDRTKSSLTTFAMQFVKSKVTELCLDTKEIYAQVLQHLPDLEILTKSSFEVRLQINCVYLFAQVGKVDCITDSELCASLYIQKPCVAVFKGVGIHDFEIHHGKDVLYNVAAFAKESVNAHVTTLRPENFPSHEKEPWLVDFFAPWCPPCRALLPELRKASIQLFGQLKFGTLDCTVHETLCNMHNIHAYPTTVIFNKSSIHEYEGHHSADGILEFIEDLVNPVVVTLTPESFQELVKRRKSSETWMVDFYAPWCGPCQALLPEWRRMARMLSGIVNVGTVDCQKHHSFCQGEDVRAYPEIRLFPQNSNRREQYQSYNGWHRDAFSLKAWALSSLPRASVDLSPEDFKRKVLGGKDHWVLDFYAPWCGPCQQFAPEFEVLARMMKGTVRAGKVDCQAHHQTCQSAGIKAYPSVRFYPHLGTTRRDQGGEHINSRDATVIADILRQRLQQLALQGKSSKPKVSYNRSLMLTKAAFIKMTVKAILK</sequence>
<evidence type="ECO:0000256" key="5">
    <source>
        <dbReference type="ARBA" id="ARBA00022824"/>
    </source>
</evidence>
<dbReference type="Pfam" id="PF00085">
    <property type="entry name" value="Thioredoxin"/>
    <property type="match status" value="4"/>
</dbReference>
<feature type="domain" description="Thioredoxin" evidence="11">
    <location>
        <begin position="318"/>
        <end position="436"/>
    </location>
</feature>
<dbReference type="GO" id="GO:0016671">
    <property type="term" value="F:oxidoreductase activity, acting on a sulfur group of donors, disulfide as acceptor"/>
    <property type="evidence" value="ECO:0007669"/>
    <property type="project" value="TreeGrafter"/>
</dbReference>
<keyword evidence="6" id="KW-0560">Oxidoreductase</keyword>
<accession>A0A9J8BS13</accession>
<dbReference type="SUPFAM" id="SSF46565">
    <property type="entry name" value="Chaperone J-domain"/>
    <property type="match status" value="1"/>
</dbReference>
<dbReference type="SMART" id="SM00271">
    <property type="entry name" value="DnaJ"/>
    <property type="match status" value="1"/>
</dbReference>
<dbReference type="Ensembl" id="ENSCCRT00000167121.1">
    <property type="protein sequence ID" value="ENSCCRP00000159303.1"/>
    <property type="gene ID" value="ENSCCRG00000066041.1"/>
</dbReference>
<feature type="domain" description="J" evidence="10">
    <location>
        <begin position="33"/>
        <end position="98"/>
    </location>
</feature>
<evidence type="ECO:0000313" key="13">
    <source>
        <dbReference type="Proteomes" id="UP001108240"/>
    </source>
</evidence>
<evidence type="ECO:0000256" key="4">
    <source>
        <dbReference type="ARBA" id="ARBA00022737"/>
    </source>
</evidence>
<dbReference type="PANTHER" id="PTHR44340">
    <property type="entry name" value="DNAJ HOMOLOG SUBFAMILY C MEMBER 10"/>
    <property type="match status" value="1"/>
</dbReference>
<evidence type="ECO:0000256" key="6">
    <source>
        <dbReference type="ARBA" id="ARBA00023002"/>
    </source>
</evidence>
<keyword evidence="4" id="KW-0677">Repeat</keyword>
<dbReference type="CDD" id="cd03003">
    <property type="entry name" value="PDI_a_ERdj5_N"/>
    <property type="match status" value="1"/>
</dbReference>
<evidence type="ECO:0000256" key="2">
    <source>
        <dbReference type="ARBA" id="ARBA00020920"/>
    </source>
</evidence>
<dbReference type="FunFam" id="3.40.30.10:FF:000169">
    <property type="entry name" value="DnaJ homolog subfamily C member 10"/>
    <property type="match status" value="1"/>
</dbReference>
<dbReference type="CDD" id="cd06257">
    <property type="entry name" value="DnaJ"/>
    <property type="match status" value="1"/>
</dbReference>
<protein>
    <recommendedName>
        <fullName evidence="2">DnaJ homolog subfamily C member 10</fullName>
    </recommendedName>
</protein>
<keyword evidence="5" id="KW-0256">Endoplasmic reticulum</keyword>